<dbReference type="eggNOG" id="ENOG502ZNJ8">
    <property type="taxonomic scope" value="Bacteria"/>
</dbReference>
<protein>
    <recommendedName>
        <fullName evidence="3">Hpt domain-containing protein</fullName>
    </recommendedName>
</protein>
<dbReference type="HOGENOM" id="CLU_1853816_0_0_11"/>
<evidence type="ECO:0000313" key="1">
    <source>
        <dbReference type="EMBL" id="ACZ20118.1"/>
    </source>
</evidence>
<evidence type="ECO:0008006" key="3">
    <source>
        <dbReference type="Google" id="ProtNLM"/>
    </source>
</evidence>
<evidence type="ECO:0000313" key="2">
    <source>
        <dbReference type="Proteomes" id="UP000000322"/>
    </source>
</evidence>
<dbReference type="OrthoDB" id="4964540at2"/>
<dbReference type="Proteomes" id="UP000000322">
    <property type="component" value="Chromosome"/>
</dbReference>
<gene>
    <name evidence="1" type="ordered locus">Sked_01460</name>
</gene>
<proteinExistence type="predicted"/>
<name>D1BIS6_SANKS</name>
<dbReference type="SUPFAM" id="SSF47226">
    <property type="entry name" value="Histidine-containing phosphotransfer domain, HPT domain"/>
    <property type="match status" value="1"/>
</dbReference>
<dbReference type="InterPro" id="IPR036641">
    <property type="entry name" value="HPT_dom_sf"/>
</dbReference>
<dbReference type="GO" id="GO:0000160">
    <property type="term" value="P:phosphorelay signal transduction system"/>
    <property type="evidence" value="ECO:0007669"/>
    <property type="project" value="InterPro"/>
</dbReference>
<keyword evidence="2" id="KW-1185">Reference proteome</keyword>
<dbReference type="EMBL" id="CP001819">
    <property type="protein sequence ID" value="ACZ20118.1"/>
    <property type="molecule type" value="Genomic_DNA"/>
</dbReference>
<reference evidence="1 2" key="1">
    <citation type="journal article" date="2009" name="Stand. Genomic Sci.">
        <title>Complete genome sequence of Sanguibacter keddieii type strain (ST-74).</title>
        <authorList>
            <person name="Ivanova N."/>
            <person name="Sikorski J."/>
            <person name="Sims D."/>
            <person name="Brettin T."/>
            <person name="Detter J.C."/>
            <person name="Han C."/>
            <person name="Lapidus A."/>
            <person name="Copeland A."/>
            <person name="Glavina Del Rio T."/>
            <person name="Nolan M."/>
            <person name="Chen F."/>
            <person name="Lucas S."/>
            <person name="Tice H."/>
            <person name="Cheng J.F."/>
            <person name="Bruce D."/>
            <person name="Goodwin L."/>
            <person name="Pitluck S."/>
            <person name="Pati A."/>
            <person name="Mavromatis K."/>
            <person name="Chen A."/>
            <person name="Palaniappan K."/>
            <person name="D'haeseleer P."/>
            <person name="Chain P."/>
            <person name="Bristow J."/>
            <person name="Eisen J.A."/>
            <person name="Markowitz V."/>
            <person name="Hugenholtz P."/>
            <person name="Goker M."/>
            <person name="Pukall R."/>
            <person name="Klenk H.P."/>
            <person name="Kyrpides N.C."/>
        </authorList>
    </citation>
    <scope>NUCLEOTIDE SEQUENCE [LARGE SCALE GENOMIC DNA]</scope>
    <source>
        <strain evidence="2">ATCC 51767 / DSM 10542 / NCFB 3025 / ST-74</strain>
    </source>
</reference>
<dbReference type="RefSeq" id="WP_012865187.1">
    <property type="nucleotide sequence ID" value="NC_013521.1"/>
</dbReference>
<dbReference type="Gene3D" id="1.20.120.160">
    <property type="entry name" value="HPT domain"/>
    <property type="match status" value="1"/>
</dbReference>
<accession>D1BIS6</accession>
<dbReference type="AlphaFoldDB" id="D1BIS6"/>
<dbReference type="STRING" id="446469.Sked_01460"/>
<organism evidence="1 2">
    <name type="scientific">Sanguibacter keddieii (strain ATCC 51767 / DSM 10542 / NCFB 3025 / ST-74)</name>
    <dbReference type="NCBI Taxonomy" id="446469"/>
    <lineage>
        <taxon>Bacteria</taxon>
        <taxon>Bacillati</taxon>
        <taxon>Actinomycetota</taxon>
        <taxon>Actinomycetes</taxon>
        <taxon>Micrococcales</taxon>
        <taxon>Sanguibacteraceae</taxon>
        <taxon>Sanguibacter</taxon>
    </lineage>
</organism>
<dbReference type="KEGG" id="ske:Sked_01460"/>
<sequence length="138" mass="15078">MTTGRGPELTVDAVDQRVLEELLHDLMDDVRTFERFVADYVALWSGRMSTLDAALDRSDLGAADTGVLSIRSSSIMLGAEQVAAISDRVLAAVRRSDCLSARAWLPDLDEAGTTACHELSLLLVQETHRGWVQPGQRP</sequence>